<dbReference type="AlphaFoldDB" id="A0A398CK15"/>
<dbReference type="GO" id="GO:0008270">
    <property type="term" value="F:zinc ion binding"/>
    <property type="evidence" value="ECO:0007669"/>
    <property type="project" value="InterPro"/>
</dbReference>
<keyword evidence="4" id="KW-1185">Reference proteome</keyword>
<dbReference type="InterPro" id="IPR000834">
    <property type="entry name" value="Peptidase_M14"/>
</dbReference>
<dbReference type="EMBL" id="QXJC01000001">
    <property type="protein sequence ID" value="RID99273.1"/>
    <property type="molecule type" value="Genomic_DNA"/>
</dbReference>
<accession>A0A398CK15</accession>
<dbReference type="GO" id="GO:0006508">
    <property type="term" value="P:proteolysis"/>
    <property type="evidence" value="ECO:0007669"/>
    <property type="project" value="InterPro"/>
</dbReference>
<evidence type="ECO:0000256" key="1">
    <source>
        <dbReference type="PROSITE-ProRule" id="PRU01379"/>
    </source>
</evidence>
<proteinExistence type="inferred from homology"/>
<dbReference type="OrthoDB" id="5294005at2"/>
<evidence type="ECO:0000313" key="4">
    <source>
        <dbReference type="Proteomes" id="UP000266302"/>
    </source>
</evidence>
<comment type="caution">
    <text evidence="1">Lacks conserved residue(s) required for the propagation of feature annotation.</text>
</comment>
<dbReference type="PROSITE" id="PS51257">
    <property type="entry name" value="PROKAR_LIPOPROTEIN"/>
    <property type="match status" value="1"/>
</dbReference>
<dbReference type="CDD" id="cd06242">
    <property type="entry name" value="M14-like"/>
    <property type="match status" value="1"/>
</dbReference>
<gene>
    <name evidence="3" type="ORF">D3F03_02210</name>
</gene>
<dbReference type="GO" id="GO:0004181">
    <property type="term" value="F:metallocarboxypeptidase activity"/>
    <property type="evidence" value="ECO:0007669"/>
    <property type="project" value="InterPro"/>
</dbReference>
<comment type="caution">
    <text evidence="3">The sequence shown here is derived from an EMBL/GenBank/DDBJ whole genome shotgun (WGS) entry which is preliminary data.</text>
</comment>
<dbReference type="Proteomes" id="UP000266302">
    <property type="component" value="Unassembled WGS sequence"/>
</dbReference>
<name>A0A398CK15_9BURK</name>
<dbReference type="SUPFAM" id="SSF53187">
    <property type="entry name" value="Zn-dependent exopeptidases"/>
    <property type="match status" value="1"/>
</dbReference>
<organism evidence="3 4">
    <name type="scientific">Simplicispira hankyongi</name>
    <dbReference type="NCBI Taxonomy" id="2315688"/>
    <lineage>
        <taxon>Bacteria</taxon>
        <taxon>Pseudomonadati</taxon>
        <taxon>Pseudomonadota</taxon>
        <taxon>Betaproteobacteria</taxon>
        <taxon>Burkholderiales</taxon>
        <taxon>Comamonadaceae</taxon>
        <taxon>Simplicispira</taxon>
    </lineage>
</organism>
<comment type="similarity">
    <text evidence="1">Belongs to the peptidase M14 family.</text>
</comment>
<evidence type="ECO:0000313" key="3">
    <source>
        <dbReference type="EMBL" id="RID99273.1"/>
    </source>
</evidence>
<reference evidence="3 4" key="1">
    <citation type="submission" date="2018-09" db="EMBL/GenBank/DDBJ databases">
        <title>Draft genome of Simplicispira sp. NY-02.</title>
        <authorList>
            <person name="Im W.T."/>
        </authorList>
    </citation>
    <scope>NUCLEOTIDE SEQUENCE [LARGE SCALE GENOMIC DNA]</scope>
    <source>
        <strain evidence="3 4">NY-02</strain>
    </source>
</reference>
<dbReference type="Gene3D" id="3.40.630.10">
    <property type="entry name" value="Zn peptidases"/>
    <property type="match status" value="1"/>
</dbReference>
<dbReference type="Pfam" id="PF00246">
    <property type="entry name" value="Peptidase_M14"/>
    <property type="match status" value="1"/>
</dbReference>
<protein>
    <submittedName>
        <fullName evidence="3">Peptidase M14</fullName>
    </submittedName>
</protein>
<sequence length="591" mass="62768">MHLLHRFRSTRVAVPSRALPLALMLALLAGCGSTPLPPWPAKAPLPPVERGHVTPTAPLATQPAPPAQPAIALPVPATWPAQAPSATLQVPTPGEPSAVTAHFPDPMVRYRTPGLADGRRAFTTNAELADWLGVIASAQQGAGTRTELLHLGPSQQGEPILGLVITRANGTTPDALEASHRPTVLLLAQQHGDEPAGAEALLVLAQELAGGLLEPLLDRINVVLVPRANPDGAETGTSATASGVDMAKDHLTLSTPEARAIATLTRDYRPILVLDAREFQAAGALTEQFGAVQSDDALLQYATAANVPEFLSKAAREWYYEPMAASLNTERLRNDWYFEPVAGAGRDRVAGGSVLPESVRNASGLKDAVGFVVASRGVGLGREHIQRRVHTLVTAISSALRSTAERSSNLDQVRSFVARDTRALACHGQVVVQAVPTPAQRDIELLDAQSGVERTEHVSWDSPLKLRTTTARPRPCGYWLAARADNVVDRLKLLGVQVMRVAEPGSILADSYDQTGTSATGQAPQVQLRRNAIDVPVGSYYVPLNQPLANLAVAALEPDSPAGYIARQVIEDVSEVARIVSTPSLVFEESN</sequence>
<evidence type="ECO:0000259" key="2">
    <source>
        <dbReference type="PROSITE" id="PS52035"/>
    </source>
</evidence>
<dbReference type="PROSITE" id="PS52035">
    <property type="entry name" value="PEPTIDASE_M14"/>
    <property type="match status" value="1"/>
</dbReference>
<feature type="domain" description="Peptidase M14" evidence="2">
    <location>
        <begin position="121"/>
        <end position="403"/>
    </location>
</feature>